<feature type="domain" description="PAS" evidence="1">
    <location>
        <begin position="395"/>
        <end position="469"/>
    </location>
</feature>
<feature type="domain" description="EAL" evidence="3">
    <location>
        <begin position="837"/>
        <end position="1090"/>
    </location>
</feature>
<dbReference type="PROSITE" id="PS50883">
    <property type="entry name" value="EAL"/>
    <property type="match status" value="1"/>
</dbReference>
<dbReference type="Pfam" id="PF00990">
    <property type="entry name" value="GGDEF"/>
    <property type="match status" value="1"/>
</dbReference>
<dbReference type="CDD" id="cd01949">
    <property type="entry name" value="GGDEF"/>
    <property type="match status" value="1"/>
</dbReference>
<dbReference type="Pfam" id="PF13188">
    <property type="entry name" value="PAS_8"/>
    <property type="match status" value="1"/>
</dbReference>
<dbReference type="KEGG" id="cwo:Cwoe_1244"/>
<dbReference type="PROSITE" id="PS50113">
    <property type="entry name" value="PAC"/>
    <property type="match status" value="3"/>
</dbReference>
<dbReference type="InterPro" id="IPR029787">
    <property type="entry name" value="Nucleotide_cyclase"/>
</dbReference>
<dbReference type="AlphaFoldDB" id="D3FEJ9"/>
<dbReference type="InterPro" id="IPR052155">
    <property type="entry name" value="Biofilm_reg_signaling"/>
</dbReference>
<dbReference type="PANTHER" id="PTHR44757">
    <property type="entry name" value="DIGUANYLATE CYCLASE DGCP"/>
    <property type="match status" value="1"/>
</dbReference>
<dbReference type="eggNOG" id="COG2202">
    <property type="taxonomic scope" value="Bacteria"/>
</dbReference>
<dbReference type="OrthoDB" id="23692at2"/>
<dbReference type="PROSITE" id="PS50887">
    <property type="entry name" value="GGDEF"/>
    <property type="match status" value="1"/>
</dbReference>
<evidence type="ECO:0000259" key="1">
    <source>
        <dbReference type="PROSITE" id="PS50112"/>
    </source>
</evidence>
<dbReference type="Gene3D" id="3.30.450.40">
    <property type="match status" value="1"/>
</dbReference>
<dbReference type="CDD" id="cd00130">
    <property type="entry name" value="PAS"/>
    <property type="match status" value="2"/>
</dbReference>
<dbReference type="SUPFAM" id="SSF141868">
    <property type="entry name" value="EAL domain-like"/>
    <property type="match status" value="1"/>
</dbReference>
<dbReference type="InterPro" id="IPR000700">
    <property type="entry name" value="PAS-assoc_C"/>
</dbReference>
<dbReference type="InterPro" id="IPR001610">
    <property type="entry name" value="PAC"/>
</dbReference>
<organism evidence="5 6">
    <name type="scientific">Conexibacter woesei (strain DSM 14684 / CCUG 47730 / CIP 108061 / JCM 11494 / NBRC 100937 / ID131577)</name>
    <dbReference type="NCBI Taxonomy" id="469383"/>
    <lineage>
        <taxon>Bacteria</taxon>
        <taxon>Bacillati</taxon>
        <taxon>Actinomycetota</taxon>
        <taxon>Thermoleophilia</taxon>
        <taxon>Solirubrobacterales</taxon>
        <taxon>Conexibacteraceae</taxon>
        <taxon>Conexibacter</taxon>
    </lineage>
</organism>
<dbReference type="NCBIfam" id="TIGR00229">
    <property type="entry name" value="sensory_box"/>
    <property type="match status" value="3"/>
</dbReference>
<keyword evidence="6" id="KW-1185">Reference proteome</keyword>
<evidence type="ECO:0000259" key="4">
    <source>
        <dbReference type="PROSITE" id="PS50887"/>
    </source>
</evidence>
<dbReference type="SMART" id="SM00052">
    <property type="entry name" value="EAL"/>
    <property type="match status" value="1"/>
</dbReference>
<gene>
    <name evidence="5" type="ordered locus">Cwoe_1244</name>
</gene>
<feature type="domain" description="PAS" evidence="1">
    <location>
        <begin position="525"/>
        <end position="566"/>
    </location>
</feature>
<dbReference type="NCBIfam" id="TIGR00254">
    <property type="entry name" value="GGDEF"/>
    <property type="match status" value="1"/>
</dbReference>
<feature type="domain" description="PAC" evidence="2">
    <location>
        <begin position="608"/>
        <end position="662"/>
    </location>
</feature>
<dbReference type="Gene3D" id="3.30.70.270">
    <property type="match status" value="1"/>
</dbReference>
<dbReference type="Pfam" id="PF13426">
    <property type="entry name" value="PAS_9"/>
    <property type="match status" value="1"/>
</dbReference>
<dbReference type="STRING" id="469383.Cwoe_1244"/>
<dbReference type="Gene3D" id="3.30.450.20">
    <property type="entry name" value="PAS domain"/>
    <property type="match status" value="3"/>
</dbReference>
<dbReference type="SUPFAM" id="SSF55781">
    <property type="entry name" value="GAF domain-like"/>
    <property type="match status" value="1"/>
</dbReference>
<dbReference type="SUPFAM" id="SSF55785">
    <property type="entry name" value="PYP-like sensor domain (PAS domain)"/>
    <property type="match status" value="3"/>
</dbReference>
<feature type="domain" description="PAC" evidence="2">
    <location>
        <begin position="342"/>
        <end position="394"/>
    </location>
</feature>
<dbReference type="InterPro" id="IPR035965">
    <property type="entry name" value="PAS-like_dom_sf"/>
</dbReference>
<dbReference type="InterPro" id="IPR001633">
    <property type="entry name" value="EAL_dom"/>
</dbReference>
<dbReference type="EMBL" id="CP001854">
    <property type="protein sequence ID" value="ADB49673.1"/>
    <property type="molecule type" value="Genomic_DNA"/>
</dbReference>
<reference evidence="5 6" key="1">
    <citation type="journal article" date="2010" name="Stand. Genomic Sci.">
        <title>Complete genome sequence of Conexibacter woesei type strain (ID131577).</title>
        <authorList>
            <person name="Pukall R."/>
            <person name="Lapidus A."/>
            <person name="Glavina Del Rio T."/>
            <person name="Copeland A."/>
            <person name="Tice H."/>
            <person name="Cheng J.-F."/>
            <person name="Lucas S."/>
            <person name="Chen F."/>
            <person name="Nolan M."/>
            <person name="Bruce D."/>
            <person name="Goodwin L."/>
            <person name="Pitluck S."/>
            <person name="Mavromatis K."/>
            <person name="Ivanova N."/>
            <person name="Ovchinnikova G."/>
            <person name="Pati A."/>
            <person name="Chen A."/>
            <person name="Palaniappan K."/>
            <person name="Land M."/>
            <person name="Hauser L."/>
            <person name="Chang Y.-J."/>
            <person name="Jeffries C.D."/>
            <person name="Chain P."/>
            <person name="Meincke L."/>
            <person name="Sims D."/>
            <person name="Brettin T."/>
            <person name="Detter J.C."/>
            <person name="Rohde M."/>
            <person name="Goeker M."/>
            <person name="Bristow J."/>
            <person name="Eisen J.A."/>
            <person name="Markowitz V."/>
            <person name="Kyrpides N.C."/>
            <person name="Klenk H.-P."/>
            <person name="Hugenholtz P."/>
        </authorList>
    </citation>
    <scope>NUCLEOTIDE SEQUENCE [LARGE SCALE GENOMIC DNA]</scope>
    <source>
        <strain evidence="6">DSM 14684 / CIP 108061 / JCM 11494 / NBRC 100937 / ID131577</strain>
    </source>
</reference>
<evidence type="ECO:0000259" key="3">
    <source>
        <dbReference type="PROSITE" id="PS50883"/>
    </source>
</evidence>
<dbReference type="InterPro" id="IPR013655">
    <property type="entry name" value="PAS_fold_3"/>
</dbReference>
<protein>
    <submittedName>
        <fullName evidence="5">Diguanylate cyclase/phosphodiesterase with PAS/PAC sensor(S)</fullName>
    </submittedName>
</protein>
<dbReference type="InterPro" id="IPR043128">
    <property type="entry name" value="Rev_trsase/Diguanyl_cyclase"/>
</dbReference>
<dbReference type="PANTHER" id="PTHR44757:SF2">
    <property type="entry name" value="BIOFILM ARCHITECTURE MAINTENANCE PROTEIN MBAA"/>
    <property type="match status" value="1"/>
</dbReference>
<dbReference type="SUPFAM" id="SSF55073">
    <property type="entry name" value="Nucleotide cyclase"/>
    <property type="match status" value="1"/>
</dbReference>
<evidence type="ECO:0000313" key="6">
    <source>
        <dbReference type="Proteomes" id="UP000008229"/>
    </source>
</evidence>
<feature type="domain" description="PAC" evidence="2">
    <location>
        <begin position="472"/>
        <end position="524"/>
    </location>
</feature>
<dbReference type="SMART" id="SM00091">
    <property type="entry name" value="PAS"/>
    <property type="match status" value="3"/>
</dbReference>
<dbReference type="InterPro" id="IPR000014">
    <property type="entry name" value="PAS"/>
</dbReference>
<dbReference type="CDD" id="cd01948">
    <property type="entry name" value="EAL"/>
    <property type="match status" value="1"/>
</dbReference>
<dbReference type="HOGENOM" id="CLU_000445_70_20_11"/>
<evidence type="ECO:0000259" key="2">
    <source>
        <dbReference type="PROSITE" id="PS50113"/>
    </source>
</evidence>
<dbReference type="FunFam" id="3.30.70.270:FF:000001">
    <property type="entry name" value="Diguanylate cyclase domain protein"/>
    <property type="match status" value="1"/>
</dbReference>
<dbReference type="InterPro" id="IPR029016">
    <property type="entry name" value="GAF-like_dom_sf"/>
</dbReference>
<dbReference type="RefSeq" id="WP_012932724.1">
    <property type="nucleotide sequence ID" value="NC_013739.1"/>
</dbReference>
<feature type="domain" description="PAS" evidence="1">
    <location>
        <begin position="294"/>
        <end position="318"/>
    </location>
</feature>
<accession>D3FEJ9</accession>
<dbReference type="InterPro" id="IPR035919">
    <property type="entry name" value="EAL_sf"/>
</dbReference>
<dbReference type="Pfam" id="PF00563">
    <property type="entry name" value="EAL"/>
    <property type="match status" value="1"/>
</dbReference>
<dbReference type="PROSITE" id="PS50112">
    <property type="entry name" value="PAS"/>
    <property type="match status" value="3"/>
</dbReference>
<proteinExistence type="predicted"/>
<dbReference type="InterPro" id="IPR000160">
    <property type="entry name" value="GGDEF_dom"/>
</dbReference>
<reference evidence="6" key="2">
    <citation type="submission" date="2010-01" db="EMBL/GenBank/DDBJ databases">
        <title>The complete genome of Conexibacter woesei DSM 14684.</title>
        <authorList>
            <consortium name="US DOE Joint Genome Institute (JGI-PGF)"/>
            <person name="Lucas S."/>
            <person name="Copeland A."/>
            <person name="Lapidus A."/>
            <person name="Glavina del Rio T."/>
            <person name="Dalin E."/>
            <person name="Tice H."/>
            <person name="Bruce D."/>
            <person name="Goodwin L."/>
            <person name="Pitluck S."/>
            <person name="Kyrpides N."/>
            <person name="Mavromatis K."/>
            <person name="Ivanova N."/>
            <person name="Mikhailova N."/>
            <person name="Chertkov O."/>
            <person name="Brettin T."/>
            <person name="Detter J.C."/>
            <person name="Han C."/>
            <person name="Larimer F."/>
            <person name="Land M."/>
            <person name="Hauser L."/>
            <person name="Markowitz V."/>
            <person name="Cheng J.-F."/>
            <person name="Hugenholtz P."/>
            <person name="Woyke T."/>
            <person name="Wu D."/>
            <person name="Pukall R."/>
            <person name="Steenblock K."/>
            <person name="Schneider S."/>
            <person name="Klenk H.-P."/>
            <person name="Eisen J.A."/>
        </authorList>
    </citation>
    <scope>NUCLEOTIDE SEQUENCE [LARGE SCALE GENOMIC DNA]</scope>
    <source>
        <strain evidence="6">DSM 14684 / CIP 108061 / JCM 11494 / NBRC 100937 / ID131577</strain>
    </source>
</reference>
<dbReference type="SMART" id="SM00267">
    <property type="entry name" value="GGDEF"/>
    <property type="match status" value="1"/>
</dbReference>
<name>D3FEJ9_CONWI</name>
<dbReference type="SMART" id="SM00086">
    <property type="entry name" value="PAC"/>
    <property type="match status" value="3"/>
</dbReference>
<dbReference type="Pfam" id="PF08447">
    <property type="entry name" value="PAS_3"/>
    <property type="match status" value="1"/>
</dbReference>
<sequence>MRALVVHRDPTAASKLVAALQVAGRTIEAVTLYDPSALPAALGEGGYHAVVFGVADRGDVEAALLAARAADVALVLTDPATHRPADRRVAYEPEPLRLAETVSRERRSAEDRSAARRARRLLDAQRTLAERLAAEPSPEDLLGDALAVLAEMFGAHGGVGWEPSPRGGVRPRHTLGSAASLDREAEAAATAGAHHIAQRACDDQRTVVERTLLAIPLVAGSACEGVLELRLPDGARADGQLIADVAALAGQVAVHLRYRRGAALLDLHERALAATNNGIVIAERDEETGGWPATFVNEAFEQLTGYRSDEVVGRSLVLLQGEETDPEAIAEMGAALRSADECWVTVRNYRRDGSVFWNEIFLMPVADDDGVVRRYIGILHDVTARVTAAVELAETESRYRTLVETIPAVTYVAEWDELGTLIYVSPQIEEMMGFPAAGWLGETSLWDTQIHPDDVDRVMAETRYAFRQEQAFDCEYRLIAADGRIVWVWEHDTVIRDEHGRPRLTQGIITDVTATRIAEAALAESEERSRAVIGALEEGLLIYGADGRVLSCNAAAVRIFGVDSEEELLGTVVAQGSPRVRMTYEDGSEVTRTNSTAGRALETGLPQPERVVHFERDDDGWELWATVTSHPLLREGESRPYGAVSAFTDVTERRRAQEQIAFLAYHDSLTRLPNRALLDEHLALALARARRAGESVALLYVDLDDFKAVNDSLGHAAGDELLKRIAVRLRAVVRSSDLLARQGGDEFLILLTDLDKDPRLSAEAAAKQVETALIEPFHLADAEFEVGASIGISIYPDDAADADTLMRHADAAMYEVKQAGRGGIASYGGDSRKTLARLSLTSKLRRALQREDFVVHYQPIVAPATGALHAFEALVRWQDAERGVVGPNEFIPLAEDAGLIEAIGGWVLNEVCRQQRAWHDAGMESHVHVNVSPRQLRRPDFPSTVRDALEEQRLTPSMLTLEITESAAMLDAERANPIVRALHDLGVRLAIDDFGAGHSSLARLRDVPVQTLKIDQSFLRGVPDDRQAAAMITAIIELGTALGMVTVAEGVTTDAQRRFLVDGDCPLAQGFHFARPLTADDATRLLREST</sequence>
<feature type="domain" description="GGDEF" evidence="4">
    <location>
        <begin position="694"/>
        <end position="829"/>
    </location>
</feature>
<dbReference type="Gene3D" id="3.20.20.450">
    <property type="entry name" value="EAL domain"/>
    <property type="match status" value="1"/>
</dbReference>
<dbReference type="Proteomes" id="UP000008229">
    <property type="component" value="Chromosome"/>
</dbReference>
<evidence type="ECO:0000313" key="5">
    <source>
        <dbReference type="EMBL" id="ADB49673.1"/>
    </source>
</evidence>
<dbReference type="eggNOG" id="COG5001">
    <property type="taxonomic scope" value="Bacteria"/>
</dbReference>